<reference evidence="2" key="1">
    <citation type="journal article" date="2021" name="Proc. Natl. Acad. Sci. U.S.A.">
        <title>A Catalog of Tens of Thousands of Viruses from Human Metagenomes Reveals Hidden Associations with Chronic Diseases.</title>
        <authorList>
            <person name="Tisza M.J."/>
            <person name="Buck C.B."/>
        </authorList>
    </citation>
    <scope>NUCLEOTIDE SEQUENCE</scope>
    <source>
        <strain evidence="2">Ct0QB11</strain>
    </source>
</reference>
<accession>A0A8S5Q5Z3</accession>
<protein>
    <submittedName>
        <fullName evidence="2">Minor capsid component</fullName>
    </submittedName>
</protein>
<proteinExistence type="predicted"/>
<organism evidence="2">
    <name type="scientific">Myoviridae sp. ct0QB11</name>
    <dbReference type="NCBI Taxonomy" id="2825012"/>
    <lineage>
        <taxon>Viruses</taxon>
        <taxon>Duplodnaviria</taxon>
        <taxon>Heunggongvirae</taxon>
        <taxon>Uroviricota</taxon>
        <taxon>Caudoviricetes</taxon>
    </lineage>
</organism>
<sequence>MSSVGVSFFAEPVNVVKALAARTPELHFDYDEIMHEAHSRAFTVAKIARIDLLSDIQTSLSEAYKKGQGFGEWRDSIKPVLAKKGWLGDVSVTNPKTGETKQIYVGSRRLKRIFETNMRVSVAKARYESQMGSAGEYFRYKAVLDRRTRPGHAKLHGMILPKTHKFWEKNYPPNDWGCRCQVQVLTQSEMQSYGFKPYAGTPLNVASKDWAYNPGKSAQSLDSVLAKKAANLSSELKNIVKNDLKNYERDRNLYVWQKGLNEAVEQIIIKNDPKTPINMVQVGFLGEALAKAASKILGLDVNSSGIILTKKHLSHASPKRKAAYDHAFRVDEMKQIVSVLNDETNAYADLRERHKNIIFVFNDSKDKTKINLIPIEISKIIHKFKQSNYVITLDKVDIGDFEKALIGGELVKIKK</sequence>
<evidence type="ECO:0000313" key="2">
    <source>
        <dbReference type="EMBL" id="DAE14496.1"/>
    </source>
</evidence>
<name>A0A8S5Q5Z3_9CAUD</name>
<evidence type="ECO:0000259" key="1">
    <source>
        <dbReference type="Pfam" id="PF04233"/>
    </source>
</evidence>
<feature type="domain" description="Phage head morphogenesis" evidence="1">
    <location>
        <begin position="55"/>
        <end position="182"/>
    </location>
</feature>
<dbReference type="InterPro" id="IPR006528">
    <property type="entry name" value="Phage_head_morphogenesis_dom"/>
</dbReference>
<dbReference type="NCBIfam" id="TIGR01641">
    <property type="entry name" value="phageSPP1_gp7"/>
    <property type="match status" value="1"/>
</dbReference>
<dbReference type="Pfam" id="PF04233">
    <property type="entry name" value="Phage_Mu_F"/>
    <property type="match status" value="1"/>
</dbReference>
<dbReference type="EMBL" id="BK015584">
    <property type="protein sequence ID" value="DAE14496.1"/>
    <property type="molecule type" value="Genomic_DNA"/>
</dbReference>